<accession>A0A2P6MLY6</accession>
<dbReference type="AlphaFoldDB" id="A0A2P6MLY6"/>
<name>A0A2P6MLY6_ALKUR</name>
<evidence type="ECO:0000256" key="1">
    <source>
        <dbReference type="SAM" id="Phobius"/>
    </source>
</evidence>
<sequence length="97" mass="10280">MKLSAFSKFASGGFEALLAIPFIGGSIVVFSGYSALSIALVLHIITLLIAFTYRTAKLPSVSGLVAVFLGWIPVVGWILHTIAAVWILASAFRDAAR</sequence>
<evidence type="ECO:0000313" key="3">
    <source>
        <dbReference type="Proteomes" id="UP000243650"/>
    </source>
</evidence>
<keyword evidence="1" id="KW-1133">Transmembrane helix</keyword>
<feature type="transmembrane region" description="Helical" evidence="1">
    <location>
        <begin position="36"/>
        <end position="53"/>
    </location>
</feature>
<comment type="caution">
    <text evidence="2">The sequence shown here is derived from an EMBL/GenBank/DDBJ whole genome shotgun (WGS) entry which is preliminary data.</text>
</comment>
<dbReference type="EMBL" id="PVNS01000001">
    <property type="protein sequence ID" value="PRO67299.1"/>
    <property type="molecule type" value="Genomic_DNA"/>
</dbReference>
<keyword evidence="1" id="KW-0472">Membrane</keyword>
<dbReference type="RefSeq" id="WP_105957682.1">
    <property type="nucleotide sequence ID" value="NZ_PVNS01000001.1"/>
</dbReference>
<protein>
    <submittedName>
        <fullName evidence="2">Uncharacterized protein</fullName>
    </submittedName>
</protein>
<feature type="transmembrane region" description="Helical" evidence="1">
    <location>
        <begin position="12"/>
        <end position="30"/>
    </location>
</feature>
<keyword evidence="1" id="KW-0812">Transmembrane</keyword>
<dbReference type="Proteomes" id="UP000243650">
    <property type="component" value="Unassembled WGS sequence"/>
</dbReference>
<dbReference type="OrthoDB" id="1925744at2"/>
<evidence type="ECO:0000313" key="2">
    <source>
        <dbReference type="EMBL" id="PRO67299.1"/>
    </source>
</evidence>
<reference evidence="2 3" key="1">
    <citation type="submission" date="2018-03" db="EMBL/GenBank/DDBJ databases">
        <title>Bacillus urumqiensis sp. nov., a moderately haloalkaliphilic bacterium isolated from a salt lake.</title>
        <authorList>
            <person name="Zhao B."/>
            <person name="Liao Z."/>
        </authorList>
    </citation>
    <scope>NUCLEOTIDE SEQUENCE [LARGE SCALE GENOMIC DNA]</scope>
    <source>
        <strain evidence="2 3">BZ-SZ-XJ18</strain>
    </source>
</reference>
<feature type="transmembrane region" description="Helical" evidence="1">
    <location>
        <begin position="65"/>
        <end position="89"/>
    </location>
</feature>
<proteinExistence type="predicted"/>
<gene>
    <name evidence="2" type="ORF">C6I21_01710</name>
</gene>
<keyword evidence="3" id="KW-1185">Reference proteome</keyword>
<organism evidence="2 3">
    <name type="scientific">Alkalicoccus urumqiensis</name>
    <name type="common">Bacillus urumqiensis</name>
    <dbReference type="NCBI Taxonomy" id="1548213"/>
    <lineage>
        <taxon>Bacteria</taxon>
        <taxon>Bacillati</taxon>
        <taxon>Bacillota</taxon>
        <taxon>Bacilli</taxon>
        <taxon>Bacillales</taxon>
        <taxon>Bacillaceae</taxon>
        <taxon>Alkalicoccus</taxon>
    </lineage>
</organism>